<dbReference type="InterPro" id="IPR020846">
    <property type="entry name" value="MFS_dom"/>
</dbReference>
<evidence type="ECO:0000259" key="6">
    <source>
        <dbReference type="PROSITE" id="PS50850"/>
    </source>
</evidence>
<feature type="transmembrane region" description="Helical" evidence="5">
    <location>
        <begin position="432"/>
        <end position="453"/>
    </location>
</feature>
<dbReference type="Gene3D" id="1.20.1250.20">
    <property type="entry name" value="MFS general substrate transporter like domains"/>
    <property type="match status" value="1"/>
</dbReference>
<dbReference type="RefSeq" id="WP_344857893.1">
    <property type="nucleotide sequence ID" value="NZ_BAAAZN010000003.1"/>
</dbReference>
<evidence type="ECO:0000256" key="2">
    <source>
        <dbReference type="ARBA" id="ARBA00022692"/>
    </source>
</evidence>
<feature type="transmembrane region" description="Helical" evidence="5">
    <location>
        <begin position="407"/>
        <end position="426"/>
    </location>
</feature>
<dbReference type="Gene3D" id="1.20.1720.10">
    <property type="entry name" value="Multidrug resistance protein D"/>
    <property type="match status" value="1"/>
</dbReference>
<dbReference type="CDD" id="cd17321">
    <property type="entry name" value="MFS_MMR_MDR_like"/>
    <property type="match status" value="1"/>
</dbReference>
<evidence type="ECO:0000256" key="3">
    <source>
        <dbReference type="ARBA" id="ARBA00022989"/>
    </source>
</evidence>
<dbReference type="SUPFAM" id="SSF103473">
    <property type="entry name" value="MFS general substrate transporter"/>
    <property type="match status" value="1"/>
</dbReference>
<keyword evidence="8" id="KW-1185">Reference proteome</keyword>
<accession>A0ABP6VIZ0</accession>
<feature type="transmembrane region" description="Helical" evidence="5">
    <location>
        <begin position="301"/>
        <end position="323"/>
    </location>
</feature>
<evidence type="ECO:0000256" key="4">
    <source>
        <dbReference type="ARBA" id="ARBA00023136"/>
    </source>
</evidence>
<comment type="caution">
    <text evidence="7">The sequence shown here is derived from an EMBL/GenBank/DDBJ whole genome shotgun (WGS) entry which is preliminary data.</text>
</comment>
<keyword evidence="2 5" id="KW-0812">Transmembrane</keyword>
<feature type="transmembrane region" description="Helical" evidence="5">
    <location>
        <begin position="173"/>
        <end position="192"/>
    </location>
</feature>
<dbReference type="Pfam" id="PF07690">
    <property type="entry name" value="MFS_1"/>
    <property type="match status" value="1"/>
</dbReference>
<feature type="transmembrane region" description="Helical" evidence="5">
    <location>
        <begin position="335"/>
        <end position="354"/>
    </location>
</feature>
<feature type="transmembrane region" description="Helical" evidence="5">
    <location>
        <begin position="228"/>
        <end position="250"/>
    </location>
</feature>
<evidence type="ECO:0000313" key="7">
    <source>
        <dbReference type="EMBL" id="GAA3536687.1"/>
    </source>
</evidence>
<name>A0ABP6VIZ0_9PSEU</name>
<comment type="subcellular location">
    <subcellularLocation>
        <location evidence="1">Cell membrane</location>
        <topology evidence="1">Multi-pass membrane protein</topology>
    </subcellularLocation>
</comment>
<feature type="transmembrane region" description="Helical" evidence="5">
    <location>
        <begin position="83"/>
        <end position="102"/>
    </location>
</feature>
<dbReference type="InterPro" id="IPR011701">
    <property type="entry name" value="MFS"/>
</dbReference>
<sequence>MAPDVPAPAVTTRPAVKIVALAAGFVMASLDTTVVNVAGARIQQELAVSVTELTWIVDGYVLTFAALLLLAGGIANRLGSLRVYMWGMAVFVAASLACAVAPNGVLLIGARLVQGAGAALFMPSSLALLVQSFPDTRQRTKILGLWSAIVATASGIGPTVGGIMVSAFGWPSIFLVNLPIGLLGAVLTWRYITPTARKDAAVPFGGHLLAIAVVAAMCFALIEGPAQGWLAPSVLAAYVIAIVATVALALRERRATARVMPWELFRLSAFAGGNVIGFLFNFALFGGIFVLGLFLQEARGVAPFTAGLQLLPMTVFFPISNIVYSKISGRYSNGVLLTVFLGIAAASTAGLVFISSTTPYWQLALAMGLANIGAGIISPAMTAVLVDAAGVEHAAVAGSVLNANRQLGSLFGIAAMGVVISVNHNWYARASVAFAAITIAYVLGALCAWRMVWKPRLESADR</sequence>
<keyword evidence="4 5" id="KW-0472">Membrane</keyword>
<dbReference type="EMBL" id="BAAAZN010000003">
    <property type="protein sequence ID" value="GAA3536687.1"/>
    <property type="molecule type" value="Genomic_DNA"/>
</dbReference>
<evidence type="ECO:0000256" key="1">
    <source>
        <dbReference type="ARBA" id="ARBA00004651"/>
    </source>
</evidence>
<evidence type="ECO:0000256" key="5">
    <source>
        <dbReference type="SAM" id="Phobius"/>
    </source>
</evidence>
<protein>
    <submittedName>
        <fullName evidence="7">MFS transporter</fullName>
    </submittedName>
</protein>
<proteinExistence type="predicted"/>
<feature type="transmembrane region" description="Helical" evidence="5">
    <location>
        <begin position="271"/>
        <end position="295"/>
    </location>
</feature>
<dbReference type="PROSITE" id="PS50850">
    <property type="entry name" value="MFS"/>
    <property type="match status" value="1"/>
</dbReference>
<dbReference type="PANTHER" id="PTHR42718">
    <property type="entry name" value="MAJOR FACILITATOR SUPERFAMILY MULTIDRUG TRANSPORTER MFSC"/>
    <property type="match status" value="1"/>
</dbReference>
<feature type="transmembrane region" description="Helical" evidence="5">
    <location>
        <begin position="142"/>
        <end position="167"/>
    </location>
</feature>
<feature type="domain" description="Major facilitator superfamily (MFS) profile" evidence="6">
    <location>
        <begin position="17"/>
        <end position="456"/>
    </location>
</feature>
<feature type="transmembrane region" description="Helical" evidence="5">
    <location>
        <begin position="53"/>
        <end position="71"/>
    </location>
</feature>
<feature type="transmembrane region" description="Helical" evidence="5">
    <location>
        <begin position="204"/>
        <end position="222"/>
    </location>
</feature>
<evidence type="ECO:0000313" key="8">
    <source>
        <dbReference type="Proteomes" id="UP001500689"/>
    </source>
</evidence>
<keyword evidence="3 5" id="KW-1133">Transmembrane helix</keyword>
<organism evidence="7 8">
    <name type="scientific">Amycolatopsis ultiminotia</name>
    <dbReference type="NCBI Taxonomy" id="543629"/>
    <lineage>
        <taxon>Bacteria</taxon>
        <taxon>Bacillati</taxon>
        <taxon>Actinomycetota</taxon>
        <taxon>Actinomycetes</taxon>
        <taxon>Pseudonocardiales</taxon>
        <taxon>Pseudonocardiaceae</taxon>
        <taxon>Amycolatopsis</taxon>
    </lineage>
</organism>
<dbReference type="InterPro" id="IPR036259">
    <property type="entry name" value="MFS_trans_sf"/>
</dbReference>
<dbReference type="Proteomes" id="UP001500689">
    <property type="component" value="Unassembled WGS sequence"/>
</dbReference>
<reference evidence="8" key="1">
    <citation type="journal article" date="2019" name="Int. J. Syst. Evol. Microbiol.">
        <title>The Global Catalogue of Microorganisms (GCM) 10K type strain sequencing project: providing services to taxonomists for standard genome sequencing and annotation.</title>
        <authorList>
            <consortium name="The Broad Institute Genomics Platform"/>
            <consortium name="The Broad Institute Genome Sequencing Center for Infectious Disease"/>
            <person name="Wu L."/>
            <person name="Ma J."/>
        </authorList>
    </citation>
    <scope>NUCLEOTIDE SEQUENCE [LARGE SCALE GENOMIC DNA]</scope>
    <source>
        <strain evidence="8">JCM 16898</strain>
    </source>
</reference>
<feature type="transmembrane region" description="Helical" evidence="5">
    <location>
        <begin position="360"/>
        <end position="386"/>
    </location>
</feature>
<gene>
    <name evidence="7" type="ORF">GCM10022222_20520</name>
</gene>
<dbReference type="PANTHER" id="PTHR42718:SF40">
    <property type="entry name" value="METHYLENOMYCIN A RESISTANCE PROTEIN"/>
    <property type="match status" value="1"/>
</dbReference>